<evidence type="ECO:0000313" key="2">
    <source>
        <dbReference type="Proteomes" id="UP000295684"/>
    </source>
</evidence>
<evidence type="ECO:0000313" key="1">
    <source>
        <dbReference type="EMBL" id="TCO25234.1"/>
    </source>
</evidence>
<protein>
    <submittedName>
        <fullName evidence="1">Uncharacterized protein</fullName>
    </submittedName>
</protein>
<dbReference type="Proteomes" id="UP000295684">
    <property type="component" value="Unassembled WGS sequence"/>
</dbReference>
<sequence length="64" mass="7568">MWIIQYMTITFYSLKSKCCYHELLKPITVSIRKPQNTVHARSEEHLNQNLEVTITVSFILTNKI</sequence>
<dbReference type="EMBL" id="SLWO01000004">
    <property type="protein sequence ID" value="TCO25234.1"/>
    <property type="molecule type" value="Genomic_DNA"/>
</dbReference>
<proteinExistence type="predicted"/>
<reference evidence="1 2" key="1">
    <citation type="submission" date="2019-03" db="EMBL/GenBank/DDBJ databases">
        <title>Genomic Encyclopedia of Type Strains, Phase IV (KMG-IV): sequencing the most valuable type-strain genomes for metagenomic binning, comparative biology and taxonomic classification.</title>
        <authorList>
            <person name="Goeker M."/>
        </authorList>
    </citation>
    <scope>NUCLEOTIDE SEQUENCE [LARGE SCALE GENOMIC DNA]</scope>
    <source>
        <strain evidence="1 2">DSM 103236</strain>
    </source>
</reference>
<comment type="caution">
    <text evidence="1">The sequence shown here is derived from an EMBL/GenBank/DDBJ whole genome shotgun (WGS) entry which is preliminary data.</text>
</comment>
<organism evidence="1 2">
    <name type="scientific">Pedobacter psychrotolerans</name>
    <dbReference type="NCBI Taxonomy" id="1843235"/>
    <lineage>
        <taxon>Bacteria</taxon>
        <taxon>Pseudomonadati</taxon>
        <taxon>Bacteroidota</taxon>
        <taxon>Sphingobacteriia</taxon>
        <taxon>Sphingobacteriales</taxon>
        <taxon>Sphingobacteriaceae</taxon>
        <taxon>Pedobacter</taxon>
    </lineage>
</organism>
<name>A0A4R2HD36_9SPHI</name>
<gene>
    <name evidence="1" type="ORF">EV200_104271</name>
</gene>
<dbReference type="AlphaFoldDB" id="A0A4R2HD36"/>
<accession>A0A4R2HD36</accession>